<sequence length="191" mass="22883">MTNNIKIKESKKSGKLIYSESILLKLLEIPWFIFCVSFLPYFFGYQNFKQINLEKMETIIIPILYLTSSILIAFCYFQLNKLKRCKNIIIGNNKNLIKNYLKDLVERREWTIIENNDKVDILEIPFHDRATGWDKRITILYDKNDLLINCSTFGWGGVKLPIDLFCNRYLEDRLIERMQKKIKTHYNKELR</sequence>
<organism evidence="2 3">
    <name type="scientific">Mesonia algae</name>
    <dbReference type="NCBI Taxonomy" id="213248"/>
    <lineage>
        <taxon>Bacteria</taxon>
        <taxon>Pseudomonadati</taxon>
        <taxon>Bacteroidota</taxon>
        <taxon>Flavobacteriia</taxon>
        <taxon>Flavobacteriales</taxon>
        <taxon>Flavobacteriaceae</taxon>
        <taxon>Mesonia</taxon>
    </lineage>
</organism>
<evidence type="ECO:0000313" key="2">
    <source>
        <dbReference type="EMBL" id="PZW37030.1"/>
    </source>
</evidence>
<dbReference type="RefSeq" id="WP_111542140.1">
    <property type="nucleotide sequence ID" value="NZ_QKYV01000020.1"/>
</dbReference>
<comment type="caution">
    <text evidence="2">The sequence shown here is derived from an EMBL/GenBank/DDBJ whole genome shotgun (WGS) entry which is preliminary data.</text>
</comment>
<protein>
    <submittedName>
        <fullName evidence="2">Uncharacterized protein</fullName>
    </submittedName>
</protein>
<accession>A0A2W7IFM5</accession>
<dbReference type="EMBL" id="QKYV01000020">
    <property type="protein sequence ID" value="PZW37030.1"/>
    <property type="molecule type" value="Genomic_DNA"/>
</dbReference>
<gene>
    <name evidence="2" type="ORF">LX95_02892</name>
</gene>
<keyword evidence="1" id="KW-0472">Membrane</keyword>
<keyword evidence="1" id="KW-0812">Transmembrane</keyword>
<feature type="transmembrane region" description="Helical" evidence="1">
    <location>
        <begin position="21"/>
        <end position="43"/>
    </location>
</feature>
<keyword evidence="1" id="KW-1133">Transmembrane helix</keyword>
<reference evidence="2 3" key="1">
    <citation type="submission" date="2018-06" db="EMBL/GenBank/DDBJ databases">
        <title>Genomic Encyclopedia of Archaeal and Bacterial Type Strains, Phase II (KMG-II): from individual species to whole genera.</title>
        <authorList>
            <person name="Goeker M."/>
        </authorList>
    </citation>
    <scope>NUCLEOTIDE SEQUENCE [LARGE SCALE GENOMIC DNA]</scope>
    <source>
        <strain evidence="2 3">DSM 15361</strain>
    </source>
</reference>
<evidence type="ECO:0000256" key="1">
    <source>
        <dbReference type="SAM" id="Phobius"/>
    </source>
</evidence>
<name>A0A2W7IFM5_9FLAO</name>
<dbReference type="AlphaFoldDB" id="A0A2W7IFM5"/>
<evidence type="ECO:0000313" key="3">
    <source>
        <dbReference type="Proteomes" id="UP000249542"/>
    </source>
</evidence>
<feature type="transmembrane region" description="Helical" evidence="1">
    <location>
        <begin position="59"/>
        <end position="79"/>
    </location>
</feature>
<dbReference type="Proteomes" id="UP000249542">
    <property type="component" value="Unassembled WGS sequence"/>
</dbReference>
<proteinExistence type="predicted"/>
<keyword evidence="3" id="KW-1185">Reference proteome</keyword>